<reference evidence="3" key="1">
    <citation type="journal article" date="2019" name="Int. J. Syst. Evol. Microbiol.">
        <title>The Global Catalogue of Microorganisms (GCM) 10K type strain sequencing project: providing services to taxonomists for standard genome sequencing and annotation.</title>
        <authorList>
            <consortium name="The Broad Institute Genomics Platform"/>
            <consortium name="The Broad Institute Genome Sequencing Center for Infectious Disease"/>
            <person name="Wu L."/>
            <person name="Ma J."/>
        </authorList>
    </citation>
    <scope>NUCLEOTIDE SEQUENCE [LARGE SCALE GENOMIC DNA]</scope>
    <source>
        <strain evidence="3">JCM 18410</strain>
    </source>
</reference>
<dbReference type="InterPro" id="IPR012924">
    <property type="entry name" value="TfuA_core"/>
</dbReference>
<feature type="domain" description="TfuA-like core" evidence="1">
    <location>
        <begin position="48"/>
        <end position="166"/>
    </location>
</feature>
<dbReference type="Pfam" id="PF07812">
    <property type="entry name" value="TfuA"/>
    <property type="match status" value="1"/>
</dbReference>
<dbReference type="EMBL" id="BAABKC010000057">
    <property type="protein sequence ID" value="GAA5062263.1"/>
    <property type="molecule type" value="Genomic_DNA"/>
</dbReference>
<comment type="caution">
    <text evidence="2">The sequence shown here is derived from an EMBL/GenBank/DDBJ whole genome shotgun (WGS) entry which is preliminary data.</text>
</comment>
<sequence length="416" mass="44907">MIHVYVGPTLSASDPVLAAPGLRVLPPARHGDLLGTAICGGDTVVLVDGVYHQAPALRHKEILAAMGQGVGVIGAASIGALRAAELAPCGMLGVGSIYAAYVRGDIDGDDEVAVGQAPDGEFGAVTWPLVNFRHVLQLAVGDGVLDGERAAGLLQALRAVYYPQRTWAAVRAVCRRQGERAFADWLTRQRERDRHFGDLKRDDAIAAVRSALDGISAERVVIEPPVWETAYFRRWSNTSAHSRVDGMVLSTEDRLVYQQVFDPAFRERWAAYLEHLSLRPADGGPGLPLAERLAQACGGVLPADRVFHPKPDLREGQTVALLLAGETAEDRRAVAAYADALAWTRRSRPGFSPAAVRDEVARDLLLGLWRCGEREFDAEASARGLVRAASAVEAAKRFVPGFLEETKRTETDRGGR</sequence>
<dbReference type="RefSeq" id="WP_345669603.1">
    <property type="nucleotide sequence ID" value="NZ_BAABKC010000057.1"/>
</dbReference>
<keyword evidence="3" id="KW-1185">Reference proteome</keyword>
<protein>
    <recommendedName>
        <fullName evidence="1">TfuA-like core domain-containing protein</fullName>
    </recommendedName>
</protein>
<proteinExistence type="predicted"/>
<gene>
    <name evidence="2" type="ORF">GCM10023336_40510</name>
</gene>
<evidence type="ECO:0000259" key="1">
    <source>
        <dbReference type="Pfam" id="PF07812"/>
    </source>
</evidence>
<accession>A0ABP9KRU2</accession>
<dbReference type="Proteomes" id="UP001500124">
    <property type="component" value="Unassembled WGS sequence"/>
</dbReference>
<evidence type="ECO:0000313" key="2">
    <source>
        <dbReference type="EMBL" id="GAA5062263.1"/>
    </source>
</evidence>
<evidence type="ECO:0000313" key="3">
    <source>
        <dbReference type="Proteomes" id="UP001500124"/>
    </source>
</evidence>
<organism evidence="2 3">
    <name type="scientific">Streptomyces similanensis</name>
    <dbReference type="NCBI Taxonomy" id="1274988"/>
    <lineage>
        <taxon>Bacteria</taxon>
        <taxon>Bacillati</taxon>
        <taxon>Actinomycetota</taxon>
        <taxon>Actinomycetes</taxon>
        <taxon>Kitasatosporales</taxon>
        <taxon>Streptomycetaceae</taxon>
        <taxon>Streptomyces</taxon>
    </lineage>
</organism>
<name>A0ABP9KRU2_9ACTN</name>